<protein>
    <recommendedName>
        <fullName evidence="1">C17orf113 probable zinc finger domain-containing protein</fullName>
    </recommendedName>
</protein>
<evidence type="ECO:0000313" key="3">
    <source>
        <dbReference type="Proteomes" id="UP001619887"/>
    </source>
</evidence>
<dbReference type="EMBL" id="JBIYXZ010002088">
    <property type="protein sequence ID" value="KAL3043320.1"/>
    <property type="molecule type" value="Genomic_DNA"/>
</dbReference>
<dbReference type="PANTHER" id="PTHR46880">
    <property type="entry name" value="RAS-ASSOCIATING DOMAIN-CONTAINING PROTEIN"/>
    <property type="match status" value="1"/>
</dbReference>
<dbReference type="Proteomes" id="UP001619887">
    <property type="component" value="Unassembled WGS sequence"/>
</dbReference>
<gene>
    <name evidence="2" type="ORF">OYC64_003230</name>
</gene>
<sequence length="350" mass="39510">MAGPSKKAKSDIALTPKRKITFIETWKTQFPWVRCVDDIMFCEVCREYPSIADHNSKLYEGVTGSKRIETLQSHESSKYHLLCIKRKEVTEKGTGPMFVALKKQAENMDDQLKPMFNTAFYVAKQKLPFRSFEGLIELQKKNGIKMPTQYRNDKGCKAFVQAIAEVEKDRVSEELKTSRFFALMGDGSTDISVTEQENVYVRYVKDGLPTTEFIDIMAVKSADANGVLAALLEALHHVDLTDGDIKKKIIACTFDGAKGGVIVKLREWLRHVLISIWCAPHKLELSLLGATKATDLIDIVEKGVDPIYRFYYGSGKRRREVNAISAVIDEDPVYFSALGGWRQDSGHTRL</sequence>
<name>A0ABD2FNZ1_PAGBO</name>
<dbReference type="Pfam" id="PF25431">
    <property type="entry name" value="zf-C17orf113"/>
    <property type="match status" value="1"/>
</dbReference>
<accession>A0ABD2FNZ1</accession>
<comment type="caution">
    <text evidence="2">The sequence shown here is derived from an EMBL/GenBank/DDBJ whole genome shotgun (WGS) entry which is preliminary data.</text>
</comment>
<dbReference type="AlphaFoldDB" id="A0ABD2FNZ1"/>
<keyword evidence="3" id="KW-1185">Reference proteome</keyword>
<evidence type="ECO:0000313" key="2">
    <source>
        <dbReference type="EMBL" id="KAL3043320.1"/>
    </source>
</evidence>
<evidence type="ECO:0000259" key="1">
    <source>
        <dbReference type="Pfam" id="PF25431"/>
    </source>
</evidence>
<proteinExistence type="predicted"/>
<dbReference type="PANTHER" id="PTHR46880:SF5">
    <property type="entry name" value="DUF4371 DOMAIN-CONTAINING PROTEIN"/>
    <property type="match status" value="1"/>
</dbReference>
<dbReference type="InterPro" id="IPR057456">
    <property type="entry name" value="Znf_C17orf113"/>
</dbReference>
<reference evidence="2 3" key="1">
    <citation type="journal article" date="2022" name="G3 (Bethesda)">
        <title>Evaluating Illumina-, Nanopore-, and PacBio-based genome assembly strategies with the bald notothen, Trematomus borchgrevinki.</title>
        <authorList>
            <person name="Rayamajhi N."/>
            <person name="Cheng C.C."/>
            <person name="Catchen J.M."/>
        </authorList>
    </citation>
    <scope>NUCLEOTIDE SEQUENCE [LARGE SCALE GENOMIC DNA]</scope>
    <source>
        <strain evidence="2">AGRC-2024</strain>
    </source>
</reference>
<reference evidence="2 3" key="2">
    <citation type="journal article" date="2024" name="G3 (Bethesda)">
        <title>The genome of the cryopelagic Antarctic bald notothen, Trematomus borchgrevinki.</title>
        <authorList>
            <person name="Rayamajhi N."/>
            <person name="Rivera-Colon A.G."/>
            <person name="Minhas B.F."/>
            <person name="Cheng C.C."/>
            <person name="Catchen J.M."/>
        </authorList>
    </citation>
    <scope>NUCLEOTIDE SEQUENCE [LARGE SCALE GENOMIC DNA]</scope>
    <source>
        <strain evidence="2">AGRC-2024</strain>
    </source>
</reference>
<feature type="domain" description="C17orf113 probable zinc finger" evidence="1">
    <location>
        <begin position="30"/>
        <end position="88"/>
    </location>
</feature>
<organism evidence="2 3">
    <name type="scientific">Pagothenia borchgrevinki</name>
    <name type="common">Bald rockcod</name>
    <name type="synonym">Trematomus borchgrevinki</name>
    <dbReference type="NCBI Taxonomy" id="8213"/>
    <lineage>
        <taxon>Eukaryota</taxon>
        <taxon>Metazoa</taxon>
        <taxon>Chordata</taxon>
        <taxon>Craniata</taxon>
        <taxon>Vertebrata</taxon>
        <taxon>Euteleostomi</taxon>
        <taxon>Actinopterygii</taxon>
        <taxon>Neopterygii</taxon>
        <taxon>Teleostei</taxon>
        <taxon>Neoteleostei</taxon>
        <taxon>Acanthomorphata</taxon>
        <taxon>Eupercaria</taxon>
        <taxon>Perciformes</taxon>
        <taxon>Notothenioidei</taxon>
        <taxon>Nototheniidae</taxon>
        <taxon>Pagothenia</taxon>
    </lineage>
</organism>